<dbReference type="RefSeq" id="WP_138084274.1">
    <property type="nucleotide sequence ID" value="NZ_VAUV01000001.1"/>
</dbReference>
<sequence length="237" mass="26698">MKALLVSLILWGTALVLSATAQSVEDPTKIPVYVTPFYNSKGPKIEVGEFSAGLASKDEKTFVETIKKMRQNWDRLSFESMYVAAVRLYDLGFRDESVYWFYSAQYRGRLFGVLVDPASAKEMGQPGFERVHAHRSFFQLTGPYFNGYAFRDVAGLANIVRKVQKEGATPPDLQAAYPGIKFREKSAWDAANQGVNKGMTNLIDMLRKDRENIKKQRVASGVEAKFSELTSRELPMD</sequence>
<dbReference type="AlphaFoldDB" id="A0A5R8KK73"/>
<evidence type="ECO:0000313" key="2">
    <source>
        <dbReference type="EMBL" id="TLD72650.1"/>
    </source>
</evidence>
<dbReference type="EMBL" id="VAUV01000001">
    <property type="protein sequence ID" value="TLD72650.1"/>
    <property type="molecule type" value="Genomic_DNA"/>
</dbReference>
<reference evidence="2 3" key="1">
    <citation type="submission" date="2019-05" db="EMBL/GenBank/DDBJ databases">
        <title>Verrucobacter flavum gen. nov., sp. nov. a new member of the family Verrucomicrobiaceae.</title>
        <authorList>
            <person name="Szuroczki S."/>
            <person name="Abbaszade G."/>
            <person name="Szabo A."/>
            <person name="Felfoldi T."/>
            <person name="Schumann P."/>
            <person name="Boka K."/>
            <person name="Keki Z."/>
            <person name="Toumi M."/>
            <person name="Toth E."/>
        </authorList>
    </citation>
    <scope>NUCLEOTIDE SEQUENCE [LARGE SCALE GENOMIC DNA]</scope>
    <source>
        <strain evidence="2 3">MG-N-17</strain>
    </source>
</reference>
<feature type="chain" id="PRO_5024272001" evidence="1">
    <location>
        <begin position="22"/>
        <end position="237"/>
    </location>
</feature>
<comment type="caution">
    <text evidence="2">The sequence shown here is derived from an EMBL/GenBank/DDBJ whole genome shotgun (WGS) entry which is preliminary data.</text>
</comment>
<keyword evidence="3" id="KW-1185">Reference proteome</keyword>
<feature type="signal peptide" evidence="1">
    <location>
        <begin position="1"/>
        <end position="21"/>
    </location>
</feature>
<dbReference type="OrthoDB" id="1094983at2"/>
<protein>
    <submittedName>
        <fullName evidence="2">Uncharacterized protein</fullName>
    </submittedName>
</protein>
<evidence type="ECO:0000313" key="3">
    <source>
        <dbReference type="Proteomes" id="UP000306196"/>
    </source>
</evidence>
<evidence type="ECO:0000256" key="1">
    <source>
        <dbReference type="SAM" id="SignalP"/>
    </source>
</evidence>
<dbReference type="Proteomes" id="UP000306196">
    <property type="component" value="Unassembled WGS sequence"/>
</dbReference>
<accession>A0A5R8KK73</accession>
<proteinExistence type="predicted"/>
<name>A0A5R8KK73_9BACT</name>
<keyword evidence="1" id="KW-0732">Signal</keyword>
<gene>
    <name evidence="2" type="ORF">FEM03_00825</name>
</gene>
<organism evidence="2 3">
    <name type="scientific">Phragmitibacter flavus</name>
    <dbReference type="NCBI Taxonomy" id="2576071"/>
    <lineage>
        <taxon>Bacteria</taxon>
        <taxon>Pseudomonadati</taxon>
        <taxon>Verrucomicrobiota</taxon>
        <taxon>Verrucomicrobiia</taxon>
        <taxon>Verrucomicrobiales</taxon>
        <taxon>Verrucomicrobiaceae</taxon>
        <taxon>Phragmitibacter</taxon>
    </lineage>
</organism>